<evidence type="ECO:0000256" key="6">
    <source>
        <dbReference type="RuleBase" id="RU000671"/>
    </source>
</evidence>
<dbReference type="AlphaFoldDB" id="A0A133UVF2"/>
<keyword evidence="8" id="KW-1185">Reference proteome</keyword>
<dbReference type="Pfam" id="PF01667">
    <property type="entry name" value="Ribosomal_S27e"/>
    <property type="match status" value="1"/>
</dbReference>
<dbReference type="GO" id="GO:0005840">
    <property type="term" value="C:ribosome"/>
    <property type="evidence" value="ECO:0007669"/>
    <property type="project" value="UniProtKB-KW"/>
</dbReference>
<gene>
    <name evidence="5" type="primary">rps27e</name>
    <name evidence="7" type="ORF">AKJ37_01195</name>
</gene>
<evidence type="ECO:0000256" key="3">
    <source>
        <dbReference type="ARBA" id="ARBA00022980"/>
    </source>
</evidence>
<accession>A0A133UVF2</accession>
<feature type="binding site" evidence="5">
    <location>
        <position position="19"/>
    </location>
    <ligand>
        <name>Zn(2+)</name>
        <dbReference type="ChEBI" id="CHEBI:29105"/>
    </ligand>
</feature>
<protein>
    <recommendedName>
        <fullName evidence="5">Small ribosomal subunit protein eS27</fullName>
    </recommendedName>
</protein>
<comment type="similarity">
    <text evidence="1 5 6">Belongs to the eukaryotic ribosomal protein eS27 family.</text>
</comment>
<dbReference type="GO" id="GO:0006412">
    <property type="term" value="P:translation"/>
    <property type="evidence" value="ECO:0007669"/>
    <property type="project" value="UniProtKB-UniRule"/>
</dbReference>
<dbReference type="GO" id="GO:1990904">
    <property type="term" value="C:ribonucleoprotein complex"/>
    <property type="evidence" value="ECO:0007669"/>
    <property type="project" value="UniProtKB-KW"/>
</dbReference>
<reference evidence="7 8" key="1">
    <citation type="journal article" date="2016" name="Sci. Rep.">
        <title>Metabolic traits of an uncultured archaeal lineage -MSBL1- from brine pools of the Red Sea.</title>
        <authorList>
            <person name="Mwirichia R."/>
            <person name="Alam I."/>
            <person name="Rashid M."/>
            <person name="Vinu M."/>
            <person name="Ba-Alawi W."/>
            <person name="Anthony Kamau A."/>
            <person name="Kamanda Ngugi D."/>
            <person name="Goker M."/>
            <person name="Klenk H.P."/>
            <person name="Bajic V."/>
            <person name="Stingl U."/>
        </authorList>
    </citation>
    <scope>NUCLEOTIDE SEQUENCE [LARGE SCALE GENOMIC DNA]</scope>
    <source>
        <strain evidence="7">SCGC-AAA259I09</strain>
    </source>
</reference>
<evidence type="ECO:0000256" key="2">
    <source>
        <dbReference type="ARBA" id="ARBA00022833"/>
    </source>
</evidence>
<keyword evidence="5 6" id="KW-0479">Metal-binding</keyword>
<feature type="zinc finger region" description="C4-type" evidence="5">
    <location>
        <begin position="16"/>
        <end position="38"/>
    </location>
</feature>
<dbReference type="Proteomes" id="UP000070463">
    <property type="component" value="Unassembled WGS sequence"/>
</dbReference>
<keyword evidence="4 5" id="KW-0687">Ribonucleoprotein</keyword>
<feature type="binding site" evidence="5">
    <location>
        <position position="38"/>
    </location>
    <ligand>
        <name>Zn(2+)</name>
        <dbReference type="ChEBI" id="CHEBI:29105"/>
    </ligand>
</feature>
<dbReference type="GO" id="GO:0008270">
    <property type="term" value="F:zinc ion binding"/>
    <property type="evidence" value="ECO:0007669"/>
    <property type="project" value="UniProtKB-UniRule"/>
</dbReference>
<proteinExistence type="inferred from homology"/>
<dbReference type="PROSITE" id="PS01168">
    <property type="entry name" value="RIBOSOMAL_S27E"/>
    <property type="match status" value="1"/>
</dbReference>
<evidence type="ECO:0000256" key="1">
    <source>
        <dbReference type="ARBA" id="ARBA00010919"/>
    </source>
</evidence>
<dbReference type="EMBL" id="LHXR01000008">
    <property type="protein sequence ID" value="KXA98110.1"/>
    <property type="molecule type" value="Genomic_DNA"/>
</dbReference>
<dbReference type="NCBIfam" id="NF001629">
    <property type="entry name" value="PRK00415.1"/>
    <property type="match status" value="1"/>
</dbReference>
<dbReference type="GO" id="GO:0003735">
    <property type="term" value="F:structural constituent of ribosome"/>
    <property type="evidence" value="ECO:0007669"/>
    <property type="project" value="InterPro"/>
</dbReference>
<comment type="cofactor">
    <cofactor evidence="5 6">
        <name>Zn(2+)</name>
        <dbReference type="ChEBI" id="CHEBI:29105"/>
    </cofactor>
    <text evidence="5 6">Binds 1 zinc ion per subunit.</text>
</comment>
<keyword evidence="3 5" id="KW-0689">Ribosomal protein</keyword>
<evidence type="ECO:0000313" key="8">
    <source>
        <dbReference type="Proteomes" id="UP000070463"/>
    </source>
</evidence>
<dbReference type="HAMAP" id="MF_00371">
    <property type="entry name" value="Ribosomal_eS27"/>
    <property type="match status" value="1"/>
</dbReference>
<feature type="binding site" evidence="5">
    <location>
        <position position="35"/>
    </location>
    <ligand>
        <name>Zn(2+)</name>
        <dbReference type="ChEBI" id="CHEBI:29105"/>
    </ligand>
</feature>
<dbReference type="Gene3D" id="2.20.25.100">
    <property type="entry name" value="Zn-binding ribosomal proteins"/>
    <property type="match status" value="1"/>
</dbReference>
<evidence type="ECO:0000313" key="7">
    <source>
        <dbReference type="EMBL" id="KXA98110.1"/>
    </source>
</evidence>
<evidence type="ECO:0000256" key="4">
    <source>
        <dbReference type="ARBA" id="ARBA00023274"/>
    </source>
</evidence>
<keyword evidence="2 5" id="KW-0862">Zinc</keyword>
<dbReference type="InterPro" id="IPR000592">
    <property type="entry name" value="Ribosomal_eS27"/>
</dbReference>
<keyword evidence="5 6" id="KW-0863">Zinc-finger</keyword>
<comment type="caution">
    <text evidence="7">The sequence shown here is derived from an EMBL/GenBank/DDBJ whole genome shotgun (WGS) entry which is preliminary data.</text>
</comment>
<dbReference type="InterPro" id="IPR011332">
    <property type="entry name" value="Ribosomal_zn-bd"/>
</dbReference>
<dbReference type="SUPFAM" id="SSF57829">
    <property type="entry name" value="Zn-binding ribosomal proteins"/>
    <property type="match status" value="1"/>
</dbReference>
<sequence>MVKVDSETPCFVRVKCTDCENEQVIFSHASSEVNCEVCGKTLASPQGGKAEINSEILEIVG</sequence>
<comment type="subunit">
    <text evidence="5">Part of the 30S ribosomal subunit.</text>
</comment>
<dbReference type="InterPro" id="IPR023407">
    <property type="entry name" value="Ribosomal_eS27_Zn-bd_dom_sf"/>
</dbReference>
<organism evidence="7 8">
    <name type="scientific">candidate division MSBL1 archaeon SCGC-AAA259I09</name>
    <dbReference type="NCBI Taxonomy" id="1698267"/>
    <lineage>
        <taxon>Archaea</taxon>
        <taxon>Methanobacteriati</taxon>
        <taxon>Methanobacteriota</taxon>
        <taxon>candidate division MSBL1</taxon>
    </lineage>
</organism>
<name>A0A133UVF2_9EURY</name>
<feature type="binding site" evidence="5">
    <location>
        <position position="16"/>
    </location>
    <ligand>
        <name>Zn(2+)</name>
        <dbReference type="ChEBI" id="CHEBI:29105"/>
    </ligand>
</feature>
<evidence type="ECO:0000256" key="5">
    <source>
        <dbReference type="HAMAP-Rule" id="MF_00371"/>
    </source>
</evidence>